<keyword evidence="2" id="KW-1185">Reference proteome</keyword>
<dbReference type="Proteomes" id="UP001497516">
    <property type="component" value="Chromosome 3"/>
</dbReference>
<dbReference type="EMBL" id="OZ034816">
    <property type="protein sequence ID" value="CAL1378053.1"/>
    <property type="molecule type" value="Genomic_DNA"/>
</dbReference>
<reference evidence="1 2" key="1">
    <citation type="submission" date="2024-04" db="EMBL/GenBank/DDBJ databases">
        <authorList>
            <person name="Fracassetti M."/>
        </authorList>
    </citation>
    <scope>NUCLEOTIDE SEQUENCE [LARGE SCALE GENOMIC DNA]</scope>
</reference>
<sequence length="127" mass="14442">MASSTLGMVLVSEVGRSKKDLFVYLKDRIRKKFAGWKERSMSAAAREVLIKSVAQAQLTYTMSIFKVPDGILDEIHTLITRLWWGQRGEERKTPWVAREALICTQEQGGIGFRNLKGFNQALLARQL</sequence>
<evidence type="ECO:0000313" key="2">
    <source>
        <dbReference type="Proteomes" id="UP001497516"/>
    </source>
</evidence>
<name>A0AAV2DXB9_9ROSI</name>
<gene>
    <name evidence="1" type="ORF">LTRI10_LOCUS19659</name>
</gene>
<proteinExistence type="predicted"/>
<evidence type="ECO:0000313" key="1">
    <source>
        <dbReference type="EMBL" id="CAL1378053.1"/>
    </source>
</evidence>
<dbReference type="PANTHER" id="PTHR33116">
    <property type="entry name" value="REVERSE TRANSCRIPTASE ZINC-BINDING DOMAIN-CONTAINING PROTEIN-RELATED-RELATED"/>
    <property type="match status" value="1"/>
</dbReference>
<protein>
    <submittedName>
        <fullName evidence="1">Uncharacterized protein</fullName>
    </submittedName>
</protein>
<accession>A0AAV2DXB9</accession>
<dbReference type="PANTHER" id="PTHR33116:SF86">
    <property type="entry name" value="REVERSE TRANSCRIPTASE DOMAIN-CONTAINING PROTEIN"/>
    <property type="match status" value="1"/>
</dbReference>
<organism evidence="1 2">
    <name type="scientific">Linum trigynum</name>
    <dbReference type="NCBI Taxonomy" id="586398"/>
    <lineage>
        <taxon>Eukaryota</taxon>
        <taxon>Viridiplantae</taxon>
        <taxon>Streptophyta</taxon>
        <taxon>Embryophyta</taxon>
        <taxon>Tracheophyta</taxon>
        <taxon>Spermatophyta</taxon>
        <taxon>Magnoliopsida</taxon>
        <taxon>eudicotyledons</taxon>
        <taxon>Gunneridae</taxon>
        <taxon>Pentapetalae</taxon>
        <taxon>rosids</taxon>
        <taxon>fabids</taxon>
        <taxon>Malpighiales</taxon>
        <taxon>Linaceae</taxon>
        <taxon>Linum</taxon>
    </lineage>
</organism>
<dbReference type="AlphaFoldDB" id="A0AAV2DXB9"/>